<protein>
    <submittedName>
        <fullName evidence="1">Uncharacterized protein</fullName>
    </submittedName>
</protein>
<reference evidence="1" key="1">
    <citation type="submission" date="2018-09" db="EMBL/GenBank/DDBJ databases">
        <title>Murine metabolic-syndrome-specific gut microbial biobank.</title>
        <authorList>
            <person name="Liu C."/>
        </authorList>
    </citation>
    <scope>NUCLEOTIDE SEQUENCE</scope>
    <source>
        <strain evidence="1">D42-62</strain>
    </source>
</reference>
<proteinExistence type="predicted"/>
<dbReference type="InterPro" id="IPR049215">
    <property type="entry name" value="DUF6809"/>
</dbReference>
<name>A0A9X5BK54_9FIRM</name>
<dbReference type="AlphaFoldDB" id="A0A9X5BK54"/>
<gene>
    <name evidence="1" type="ORF">D5281_24315</name>
</gene>
<dbReference type="EMBL" id="QZDT01000112">
    <property type="protein sequence ID" value="NBJ95550.1"/>
    <property type="molecule type" value="Genomic_DNA"/>
</dbReference>
<dbReference type="OrthoDB" id="9795830at2"/>
<evidence type="ECO:0000313" key="1">
    <source>
        <dbReference type="EMBL" id="NBJ95550.1"/>
    </source>
</evidence>
<keyword evidence="2" id="KW-1185">Reference proteome</keyword>
<dbReference type="Pfam" id="PF20648">
    <property type="entry name" value="DUF6809"/>
    <property type="match status" value="1"/>
</dbReference>
<evidence type="ECO:0000313" key="2">
    <source>
        <dbReference type="Proteomes" id="UP001154420"/>
    </source>
</evidence>
<dbReference type="RefSeq" id="WP_160562423.1">
    <property type="nucleotide sequence ID" value="NZ_QZDT01000112.1"/>
</dbReference>
<accession>A0A9X5BK54</accession>
<organism evidence="1 2">
    <name type="scientific">Parablautia muri</name>
    <dbReference type="NCBI Taxonomy" id="2320879"/>
    <lineage>
        <taxon>Bacteria</taxon>
        <taxon>Bacillati</taxon>
        <taxon>Bacillota</taxon>
        <taxon>Clostridia</taxon>
        <taxon>Lachnospirales</taxon>
        <taxon>Lachnospiraceae</taxon>
        <taxon>Parablautia</taxon>
    </lineage>
</organism>
<dbReference type="Proteomes" id="UP001154420">
    <property type="component" value="Unassembled WGS sequence"/>
</dbReference>
<comment type="caution">
    <text evidence="1">The sequence shown here is derived from an EMBL/GenBank/DDBJ whole genome shotgun (WGS) entry which is preliminary data.</text>
</comment>
<sequence>MEEKNILEQLYNGEIFPAEQYASRGEEYRKIHQGNYHHYEDFIELLAKLEPPLDERFIKIMDEQLDVIPFEFSEMFIDGFKLEAKMMAEVFRDE</sequence>